<keyword evidence="2" id="KW-1133">Transmembrane helix</keyword>
<gene>
    <name evidence="3" type="ORF">ACFOUW_39770</name>
</gene>
<keyword evidence="2" id="KW-0472">Membrane</keyword>
<sequence>MIALTVILLTLLTAACVVSWLPHLGARIDALPWWLVAIVPAVVLAVAAIFAGASDEPLNSVGVGASSALAIAIAVLGGGPVTTAVLRGAEQSGVSGVSRPTETLDPAEPSPPTQREILAGGLWIGALERAAIAACILVGMPEGIALVLGLKGVGRYNELRAPGAAERFIIGTFTSVLWAASCAGVAILLR</sequence>
<feature type="transmembrane region" description="Helical" evidence="2">
    <location>
        <begin position="58"/>
        <end position="77"/>
    </location>
</feature>
<feature type="transmembrane region" description="Helical" evidence="2">
    <location>
        <begin position="168"/>
        <end position="189"/>
    </location>
</feature>
<organism evidence="3 4">
    <name type="scientific">Tenggerimyces flavus</name>
    <dbReference type="NCBI Taxonomy" id="1708749"/>
    <lineage>
        <taxon>Bacteria</taxon>
        <taxon>Bacillati</taxon>
        <taxon>Actinomycetota</taxon>
        <taxon>Actinomycetes</taxon>
        <taxon>Propionibacteriales</taxon>
        <taxon>Nocardioidaceae</taxon>
        <taxon>Tenggerimyces</taxon>
    </lineage>
</organism>
<name>A0ABV7YNT8_9ACTN</name>
<feature type="transmembrane region" description="Helical" evidence="2">
    <location>
        <begin position="130"/>
        <end position="148"/>
    </location>
</feature>
<reference evidence="4" key="1">
    <citation type="journal article" date="2019" name="Int. J. Syst. Evol. Microbiol.">
        <title>The Global Catalogue of Microorganisms (GCM) 10K type strain sequencing project: providing services to taxonomists for standard genome sequencing and annotation.</title>
        <authorList>
            <consortium name="The Broad Institute Genomics Platform"/>
            <consortium name="The Broad Institute Genome Sequencing Center for Infectious Disease"/>
            <person name="Wu L."/>
            <person name="Ma J."/>
        </authorList>
    </citation>
    <scope>NUCLEOTIDE SEQUENCE [LARGE SCALE GENOMIC DNA]</scope>
    <source>
        <strain evidence="4">CGMCC 4.7241</strain>
    </source>
</reference>
<feature type="region of interest" description="Disordered" evidence="1">
    <location>
        <begin position="92"/>
        <end position="112"/>
    </location>
</feature>
<evidence type="ECO:0000256" key="1">
    <source>
        <dbReference type="SAM" id="MobiDB-lite"/>
    </source>
</evidence>
<feature type="transmembrane region" description="Helical" evidence="2">
    <location>
        <begin position="32"/>
        <end position="51"/>
    </location>
</feature>
<comment type="caution">
    <text evidence="3">The sequence shown here is derived from an EMBL/GenBank/DDBJ whole genome shotgun (WGS) entry which is preliminary data.</text>
</comment>
<evidence type="ECO:0000256" key="2">
    <source>
        <dbReference type="SAM" id="Phobius"/>
    </source>
</evidence>
<feature type="compositionally biased region" description="Polar residues" evidence="1">
    <location>
        <begin position="92"/>
        <end position="101"/>
    </location>
</feature>
<keyword evidence="2" id="KW-0812">Transmembrane</keyword>
<evidence type="ECO:0000313" key="4">
    <source>
        <dbReference type="Proteomes" id="UP001595699"/>
    </source>
</evidence>
<dbReference type="RefSeq" id="WP_239553718.1">
    <property type="nucleotide sequence ID" value="NZ_JAFBCM010000001.1"/>
</dbReference>
<dbReference type="Proteomes" id="UP001595699">
    <property type="component" value="Unassembled WGS sequence"/>
</dbReference>
<protein>
    <submittedName>
        <fullName evidence="3">Uncharacterized protein</fullName>
    </submittedName>
</protein>
<accession>A0ABV7YNT8</accession>
<keyword evidence="4" id="KW-1185">Reference proteome</keyword>
<dbReference type="EMBL" id="JBHRZH010000064">
    <property type="protein sequence ID" value="MFC3767021.1"/>
    <property type="molecule type" value="Genomic_DNA"/>
</dbReference>
<proteinExistence type="predicted"/>
<evidence type="ECO:0000313" key="3">
    <source>
        <dbReference type="EMBL" id="MFC3767021.1"/>
    </source>
</evidence>